<accession>B0M192</accession>
<proteinExistence type="predicted"/>
<gene>
    <name evidence="2" type="primary">ginA</name>
</gene>
<evidence type="ECO:0000313" key="2">
    <source>
        <dbReference type="EMBL" id="BAG07416.1"/>
    </source>
</evidence>
<dbReference type="AlphaFoldDB" id="B0M192"/>
<evidence type="ECO:0000256" key="1">
    <source>
        <dbReference type="SAM" id="MobiDB-lite"/>
    </source>
</evidence>
<sequence>MRPFANGELALHRRNNHQYGNRKIKHKRTRTLFYREGDIEYLAQKLFSQHYPFRKWDDRPNSISGGPTQEEKDKFKDIARQQLSGWHPV</sequence>
<organism evidence="2">
    <name type="scientific">Komagataeibacter intermedius</name>
    <dbReference type="NCBI Taxonomy" id="66229"/>
    <lineage>
        <taxon>Bacteria</taxon>
        <taxon>Pseudomonadati</taxon>
        <taxon>Pseudomonadota</taxon>
        <taxon>Alphaproteobacteria</taxon>
        <taxon>Acetobacterales</taxon>
        <taxon>Acetobacteraceae</taxon>
        <taxon>Komagataeibacter</taxon>
    </lineage>
</organism>
<feature type="region of interest" description="Disordered" evidence="1">
    <location>
        <begin position="55"/>
        <end position="76"/>
    </location>
</feature>
<protein>
    <submittedName>
        <fullName evidence="2">GinA protein</fullName>
    </submittedName>
</protein>
<name>B0M192_9PROT</name>
<reference evidence="2" key="1">
    <citation type="journal article" date="2008" name="J. Bacteriol.">
        <title>Control of acetic acid fermentation by quorum sensing via N-acylhomoserine lactones in Gluconacetobacter intermedius.</title>
        <authorList>
            <person name="Iida A."/>
            <person name="Ohnishi Y."/>
            <person name="Horinouchi S."/>
        </authorList>
    </citation>
    <scope>NUCLEOTIDE SEQUENCE</scope>
    <source>
        <strain evidence="2">NCI1051</strain>
    </source>
</reference>
<dbReference type="EMBL" id="AB330995">
    <property type="protein sequence ID" value="BAG07416.1"/>
    <property type="molecule type" value="Genomic_DNA"/>
</dbReference>